<name>A0A3G5A821_9VIRU</name>
<reference evidence="2" key="1">
    <citation type="submission" date="2018-10" db="EMBL/GenBank/DDBJ databases">
        <title>Hidden diversity of soil giant viruses.</title>
        <authorList>
            <person name="Schulz F."/>
            <person name="Alteio L."/>
            <person name="Goudeau D."/>
            <person name="Ryan E.M."/>
            <person name="Malmstrom R.R."/>
            <person name="Blanchard J."/>
            <person name="Woyke T."/>
        </authorList>
    </citation>
    <scope>NUCLEOTIDE SEQUENCE</scope>
    <source>
        <strain evidence="2">HYV1</strain>
    </source>
</reference>
<dbReference type="EMBL" id="MK072389">
    <property type="protein sequence ID" value="AYV83440.1"/>
    <property type="molecule type" value="Genomic_DNA"/>
</dbReference>
<organism evidence="2">
    <name type="scientific">Hyperionvirus sp</name>
    <dbReference type="NCBI Taxonomy" id="2487770"/>
    <lineage>
        <taxon>Viruses</taxon>
        <taxon>Varidnaviria</taxon>
        <taxon>Bamfordvirae</taxon>
        <taxon>Nucleocytoviricota</taxon>
        <taxon>Megaviricetes</taxon>
        <taxon>Imitervirales</taxon>
        <taxon>Mimiviridae</taxon>
        <taxon>Klosneuvirinae</taxon>
    </lineage>
</organism>
<dbReference type="InterPro" id="IPR015421">
    <property type="entry name" value="PyrdxlP-dep_Trfase_major"/>
</dbReference>
<keyword evidence="2" id="KW-0032">Aminotransferase</keyword>
<accession>A0A3G5A821</accession>
<dbReference type="Pfam" id="PF04864">
    <property type="entry name" value="Alliinase_C"/>
    <property type="match status" value="1"/>
</dbReference>
<evidence type="ECO:0000259" key="1">
    <source>
        <dbReference type="Pfam" id="PF04864"/>
    </source>
</evidence>
<sequence length="523" mass="58396">MSCPPPVDVPTIFLTTNTGQLFTELYFTYSLLAPPPVTVVEESLYLRFALPGDPSTAPDFSIYAADVLNKFLTNEKTIELYINPILTPSPAAFFPCSGATQLFAGLVYAIVNVNVNPERKYIFVEKIPYFNSHQVAVTTLFPPGSPLAEFRGFRHPSEIVLKPNEVLVEYVTSPNNPDGKCRKPYTNANIIIADFVFSSPFYGPADINDRGFVKKNIKWLQDARAASKVIYSFDSASKHFGKAGDRWGYFWIPRNGPGDNFLPIFNTFTSIAGGVSSVAGTNYLDLITEVSKKSEMERQALYDDFNFSLQKRFELVAYELLARYPGSTVVTEPGSPTFFIKIEDKRLPPMTGQQIIFLDTLTDVNAGSIYGEDDPDNAYVRLNLCGTSTDLVEFLNRLACQTKPPKYVPSDVFFSSVNICSVNTITCQQIKGNNEYIVNPNDCRINVDATEHDVVIILPLFIDYEFSKIVTIKRFDCCESHSVTIKSPTFTVPLYGGNKIKVQWDNPFFSPGAPDFGKWVILS</sequence>
<dbReference type="InterPro" id="IPR015424">
    <property type="entry name" value="PyrdxlP-dep_Trfase"/>
</dbReference>
<keyword evidence="2" id="KW-0808">Transferase</keyword>
<dbReference type="SUPFAM" id="SSF53383">
    <property type="entry name" value="PLP-dependent transferases"/>
    <property type="match status" value="1"/>
</dbReference>
<gene>
    <name evidence="2" type="ORF">Hyperionvirus7_11</name>
</gene>
<dbReference type="Gene3D" id="3.40.640.10">
    <property type="entry name" value="Type I PLP-dependent aspartate aminotransferase-like (Major domain)"/>
    <property type="match status" value="1"/>
</dbReference>
<evidence type="ECO:0000313" key="2">
    <source>
        <dbReference type="EMBL" id="AYV83440.1"/>
    </source>
</evidence>
<proteinExistence type="predicted"/>
<feature type="domain" description="Alliinase C-terminal" evidence="1">
    <location>
        <begin position="97"/>
        <end position="308"/>
    </location>
</feature>
<dbReference type="InterPro" id="IPR006948">
    <property type="entry name" value="Alliinase_C"/>
</dbReference>
<protein>
    <submittedName>
        <fullName evidence="2">LL-diaminopimelate aminotransferase</fullName>
    </submittedName>
</protein>
<dbReference type="GO" id="GO:0008483">
    <property type="term" value="F:transaminase activity"/>
    <property type="evidence" value="ECO:0007669"/>
    <property type="project" value="UniProtKB-KW"/>
</dbReference>
<dbReference type="GO" id="GO:0016846">
    <property type="term" value="F:carbon-sulfur lyase activity"/>
    <property type="evidence" value="ECO:0007669"/>
    <property type="project" value="InterPro"/>
</dbReference>